<evidence type="ECO:0000256" key="3">
    <source>
        <dbReference type="ARBA" id="ARBA00023004"/>
    </source>
</evidence>
<dbReference type="InterPro" id="IPR050377">
    <property type="entry name" value="Radical_SAM_PqqE_MftC-like"/>
</dbReference>
<accession>A0A2D6M1K7</accession>
<evidence type="ECO:0000313" key="6">
    <source>
        <dbReference type="EMBL" id="MAG22308.1"/>
    </source>
</evidence>
<keyword evidence="3" id="KW-0408">Iron</keyword>
<evidence type="ECO:0000313" key="7">
    <source>
        <dbReference type="Proteomes" id="UP000226592"/>
    </source>
</evidence>
<dbReference type="GO" id="GO:0051536">
    <property type="term" value="F:iron-sulfur cluster binding"/>
    <property type="evidence" value="ECO:0007669"/>
    <property type="project" value="UniProtKB-KW"/>
</dbReference>
<dbReference type="InterPro" id="IPR007197">
    <property type="entry name" value="rSAM"/>
</dbReference>
<dbReference type="CDD" id="cd01335">
    <property type="entry name" value="Radical_SAM"/>
    <property type="match status" value="1"/>
</dbReference>
<dbReference type="Gene3D" id="3.20.20.70">
    <property type="entry name" value="Aldolase class I"/>
    <property type="match status" value="1"/>
</dbReference>
<evidence type="ECO:0000256" key="1">
    <source>
        <dbReference type="ARBA" id="ARBA00022691"/>
    </source>
</evidence>
<dbReference type="SFLD" id="SFLDS00029">
    <property type="entry name" value="Radical_SAM"/>
    <property type="match status" value="1"/>
</dbReference>
<evidence type="ECO:0000256" key="4">
    <source>
        <dbReference type="ARBA" id="ARBA00023014"/>
    </source>
</evidence>
<proteinExistence type="predicted"/>
<dbReference type="InterPro" id="IPR013785">
    <property type="entry name" value="Aldolase_TIM"/>
</dbReference>
<organism evidence="6 7">
    <name type="scientific">Candidatus Iainarchaeum sp</name>
    <dbReference type="NCBI Taxonomy" id="3101447"/>
    <lineage>
        <taxon>Archaea</taxon>
        <taxon>Candidatus Iainarchaeota</taxon>
        <taxon>Candidatus Iainarchaeia</taxon>
        <taxon>Candidatus Iainarchaeales</taxon>
        <taxon>Candidatus Iainarchaeaceae</taxon>
        <taxon>Candidatus Iainarchaeum</taxon>
    </lineage>
</organism>
<reference evidence="7" key="1">
    <citation type="submission" date="2017-09" db="EMBL/GenBank/DDBJ databases">
        <title>The Reconstruction of 2,631 Draft Metagenome-Assembled Genomes from the Global Oceans.</title>
        <authorList>
            <person name="Tully B.J."/>
            <person name="Graham E.D."/>
            <person name="Heidelberg J.F."/>
        </authorList>
    </citation>
    <scope>NUCLEOTIDE SEQUENCE [LARGE SCALE GENOMIC DNA]</scope>
</reference>
<dbReference type="EMBL" id="NZBU01000009">
    <property type="protein sequence ID" value="MAG22308.1"/>
    <property type="molecule type" value="Genomic_DNA"/>
</dbReference>
<comment type="caution">
    <text evidence="6">The sequence shown here is derived from an EMBL/GenBank/DDBJ whole genome shotgun (WGS) entry which is preliminary data.</text>
</comment>
<evidence type="ECO:0000259" key="5">
    <source>
        <dbReference type="PROSITE" id="PS51918"/>
    </source>
</evidence>
<gene>
    <name evidence="6" type="ORF">CL943_03320</name>
</gene>
<keyword evidence="1" id="KW-0949">S-adenosyl-L-methionine</keyword>
<dbReference type="GO" id="GO:0003824">
    <property type="term" value="F:catalytic activity"/>
    <property type="evidence" value="ECO:0007669"/>
    <property type="project" value="InterPro"/>
</dbReference>
<dbReference type="SUPFAM" id="SSF102114">
    <property type="entry name" value="Radical SAM enzymes"/>
    <property type="match status" value="1"/>
</dbReference>
<name>A0A2D6M1K7_9ARCH</name>
<dbReference type="Proteomes" id="UP000226592">
    <property type="component" value="Unassembled WGS sequence"/>
</dbReference>
<protein>
    <submittedName>
        <fullName evidence="6">Anaerobic ribonucleoside-triphosphate reductase activating protein</fullName>
    </submittedName>
</protein>
<dbReference type="PANTHER" id="PTHR11228:SF27">
    <property type="entry name" value="GLYCYL-RADICAL ENZYME ACTIVATING ENZYME MJ1227-RELATED"/>
    <property type="match status" value="1"/>
</dbReference>
<feature type="domain" description="Radical SAM core" evidence="5">
    <location>
        <begin position="14"/>
        <end position="233"/>
    </location>
</feature>
<evidence type="ECO:0000256" key="2">
    <source>
        <dbReference type="ARBA" id="ARBA00022723"/>
    </source>
</evidence>
<keyword evidence="2" id="KW-0479">Metal-binding</keyword>
<dbReference type="NCBIfam" id="TIGR02495">
    <property type="entry name" value="NrdG2"/>
    <property type="match status" value="1"/>
</dbReference>
<dbReference type="AlphaFoldDB" id="A0A2D6M1K7"/>
<dbReference type="GO" id="GO:0046872">
    <property type="term" value="F:metal ion binding"/>
    <property type="evidence" value="ECO:0007669"/>
    <property type="project" value="UniProtKB-KW"/>
</dbReference>
<dbReference type="SFLD" id="SFLDG01094">
    <property type="entry name" value="Uncharacterised_Radical_SAM_Su"/>
    <property type="match status" value="1"/>
</dbReference>
<dbReference type="InterPro" id="IPR012840">
    <property type="entry name" value="NrdG2"/>
</dbReference>
<sequence length="233" mass="26677">MIVFKGIQKTTMIDFPGEIACTVFIPNCNFRCPYCYNKRLVFGEKTGASISEQEFLEFLDERKGFLDGVCITGGEPTLHKDLPALCKKIKEKDYLVKVDTNGTNPDMIKQLIKEKLVDYLAMDIKAPIEKYDLVAGIGVDKDAVKESVELIKNSKVKYEFRTTILPKFLSRKDVLAIGKWLKGSKLYVLQQFRTTEELLDPALVNAKKYSEQDLKSFVKLLEPFFERVELRNV</sequence>
<dbReference type="SFLD" id="SFLDG01067">
    <property type="entry name" value="SPASM/twitch_domain_containing"/>
    <property type="match status" value="1"/>
</dbReference>
<dbReference type="PANTHER" id="PTHR11228">
    <property type="entry name" value="RADICAL SAM DOMAIN PROTEIN"/>
    <property type="match status" value="1"/>
</dbReference>
<dbReference type="PROSITE" id="PS51918">
    <property type="entry name" value="RADICAL_SAM"/>
    <property type="match status" value="1"/>
</dbReference>
<dbReference type="InterPro" id="IPR058240">
    <property type="entry name" value="rSAM_sf"/>
</dbReference>
<keyword evidence="4" id="KW-0411">Iron-sulfur</keyword>
<dbReference type="Pfam" id="PF04055">
    <property type="entry name" value="Radical_SAM"/>
    <property type="match status" value="1"/>
</dbReference>